<protein>
    <submittedName>
        <fullName evidence="1">Uncharacterized protein</fullName>
    </submittedName>
</protein>
<dbReference type="EMBL" id="JACRSY010000002">
    <property type="protein sequence ID" value="MBC8578165.1"/>
    <property type="molecule type" value="Genomic_DNA"/>
</dbReference>
<dbReference type="RefSeq" id="WP_249331230.1">
    <property type="nucleotide sequence ID" value="NZ_JACRSY010000002.1"/>
</dbReference>
<evidence type="ECO:0000313" key="1">
    <source>
        <dbReference type="EMBL" id="MBC8578165.1"/>
    </source>
</evidence>
<comment type="caution">
    <text evidence="1">The sequence shown here is derived from an EMBL/GenBank/DDBJ whole genome shotgun (WGS) entry which is preliminary data.</text>
</comment>
<keyword evidence="2" id="KW-1185">Reference proteome</keyword>
<proteinExistence type="predicted"/>
<dbReference type="Proteomes" id="UP000655830">
    <property type="component" value="Unassembled WGS sequence"/>
</dbReference>
<gene>
    <name evidence="1" type="ORF">H8718_01240</name>
</gene>
<reference evidence="1" key="1">
    <citation type="submission" date="2020-08" db="EMBL/GenBank/DDBJ databases">
        <title>Genome public.</title>
        <authorList>
            <person name="Liu C."/>
            <person name="Sun Q."/>
        </authorList>
    </citation>
    <scope>NUCLEOTIDE SEQUENCE</scope>
    <source>
        <strain evidence="1">NSJ-12</strain>
    </source>
</reference>
<accession>A0A926I817</accession>
<evidence type="ECO:0000313" key="2">
    <source>
        <dbReference type="Proteomes" id="UP000655830"/>
    </source>
</evidence>
<dbReference type="AlphaFoldDB" id="A0A926I817"/>
<sequence>MKKIIEGKIYNTETAILLGEYSNGLSHSDARFLEEAVYVTKKGAYFLYGAGGVMTKYMERAGNTSWGTSTITVLTEEEAYKWLEKHNKWQVIEERFSSYIEEA</sequence>
<organism evidence="1 2">
    <name type="scientific">Zhenhengia yiwuensis</name>
    <dbReference type="NCBI Taxonomy" id="2763666"/>
    <lineage>
        <taxon>Bacteria</taxon>
        <taxon>Bacillati</taxon>
        <taxon>Bacillota</taxon>
        <taxon>Clostridia</taxon>
        <taxon>Lachnospirales</taxon>
        <taxon>Lachnospiraceae</taxon>
        <taxon>Zhenhengia</taxon>
    </lineage>
</organism>
<name>A0A926I817_9FIRM</name>